<feature type="binding site" evidence="2">
    <location>
        <position position="169"/>
    </location>
    <ligand>
        <name>Mn(2+)</name>
        <dbReference type="ChEBI" id="CHEBI:29035"/>
        <label>2</label>
    </ligand>
</feature>
<keyword evidence="2" id="KW-0464">Manganese</keyword>
<dbReference type="InterPro" id="IPR011650">
    <property type="entry name" value="Peptidase_M20_dimer"/>
</dbReference>
<reference evidence="4 5" key="1">
    <citation type="submission" date="2015-09" db="EMBL/GenBank/DDBJ databases">
        <title>Spore heat resistance.</title>
        <authorList>
            <person name="Boekhorst J."/>
            <person name="Berendsen E.M."/>
            <person name="Wells-Bennik M.H."/>
            <person name="Kuipers O.P."/>
        </authorList>
    </citation>
    <scope>NUCLEOTIDE SEQUENCE [LARGE SCALE GENOMIC DNA]</scope>
    <source>
        <strain evidence="4 5">B4122</strain>
    </source>
</reference>
<dbReference type="Gene3D" id="3.40.630.10">
    <property type="entry name" value="Zn peptidases"/>
    <property type="match status" value="1"/>
</dbReference>
<dbReference type="PIRSF" id="PIRSF005962">
    <property type="entry name" value="Pept_M20D_amidohydro"/>
    <property type="match status" value="1"/>
</dbReference>
<dbReference type="Proteomes" id="UP000076442">
    <property type="component" value="Unassembled WGS sequence"/>
</dbReference>
<name>A0AAP1H9U2_BACIU</name>
<evidence type="ECO:0000259" key="3">
    <source>
        <dbReference type="Pfam" id="PF07687"/>
    </source>
</evidence>
<dbReference type="PANTHER" id="PTHR11014">
    <property type="entry name" value="PEPTIDASE M20 FAMILY MEMBER"/>
    <property type="match status" value="1"/>
</dbReference>
<dbReference type="InterPro" id="IPR017439">
    <property type="entry name" value="Amidohydrolase"/>
</dbReference>
<feature type="binding site" evidence="2">
    <location>
        <position position="194"/>
    </location>
    <ligand>
        <name>Mn(2+)</name>
        <dbReference type="ChEBI" id="CHEBI:29035"/>
        <label>2</label>
    </ligand>
</feature>
<dbReference type="PANTHER" id="PTHR11014:SF63">
    <property type="entry name" value="METALLOPEPTIDASE, PUTATIVE (AFU_ORTHOLOGUE AFUA_6G09600)-RELATED"/>
    <property type="match status" value="1"/>
</dbReference>
<dbReference type="Pfam" id="PF07687">
    <property type="entry name" value="M20_dimer"/>
    <property type="match status" value="1"/>
</dbReference>
<proteinExistence type="predicted"/>
<dbReference type="GO" id="GO:0050118">
    <property type="term" value="F:N-acetyldiaminopimelate deacetylase activity"/>
    <property type="evidence" value="ECO:0007669"/>
    <property type="project" value="UniProtKB-ARBA"/>
</dbReference>
<dbReference type="GO" id="GO:0019877">
    <property type="term" value="P:diaminopimelate biosynthetic process"/>
    <property type="evidence" value="ECO:0007669"/>
    <property type="project" value="UniProtKB-ARBA"/>
</dbReference>
<evidence type="ECO:0000313" key="5">
    <source>
        <dbReference type="Proteomes" id="UP000076442"/>
    </source>
</evidence>
<feature type="binding site" evidence="2">
    <location>
        <position position="133"/>
    </location>
    <ligand>
        <name>Mn(2+)</name>
        <dbReference type="ChEBI" id="CHEBI:29035"/>
        <label>2</label>
    </ligand>
</feature>
<dbReference type="SUPFAM" id="SSF53187">
    <property type="entry name" value="Zn-dependent exopeptidases"/>
    <property type="match status" value="1"/>
</dbReference>
<dbReference type="GO" id="GO:0046872">
    <property type="term" value="F:metal ion binding"/>
    <property type="evidence" value="ECO:0007669"/>
    <property type="project" value="UniProtKB-KW"/>
</dbReference>
<accession>A0AAP1H9U2</accession>
<feature type="binding site" evidence="2">
    <location>
        <position position="135"/>
    </location>
    <ligand>
        <name>Mn(2+)</name>
        <dbReference type="ChEBI" id="CHEBI:29035"/>
        <label>2</label>
    </ligand>
</feature>
<comment type="caution">
    <text evidence="4">The sequence shown here is derived from an EMBL/GenBank/DDBJ whole genome shotgun (WGS) entry which is preliminary data.</text>
</comment>
<feature type="domain" description="Peptidase M20 dimerisation" evidence="3">
    <location>
        <begin position="217"/>
        <end position="309"/>
    </location>
</feature>
<protein>
    <submittedName>
        <fullName evidence="4">Catalase</fullName>
    </submittedName>
</protein>
<dbReference type="FunFam" id="3.30.70.360:FF:000001">
    <property type="entry name" value="N-acetyldiaminopimelate deacetylase"/>
    <property type="match status" value="1"/>
</dbReference>
<organism evidence="4 5">
    <name type="scientific">Bacillus subtilis</name>
    <dbReference type="NCBI Taxonomy" id="1423"/>
    <lineage>
        <taxon>Bacteria</taxon>
        <taxon>Bacillati</taxon>
        <taxon>Bacillota</taxon>
        <taxon>Bacilli</taxon>
        <taxon>Bacillales</taxon>
        <taxon>Bacillaceae</taxon>
        <taxon>Bacillus</taxon>
    </lineage>
</organism>
<sequence length="421" mass="46253">MKQHELKYSDFFYKIMENIEKGEAALSISTLQKEINKQLDGCFEEMVEIRRHFHMYPELSFQEEKTAAFIASYYESLGVPIRTNVGGRGVLAYIEGSEPGPTVALRADFDALPIQDEKDVPYASKVPGVMHACGHDGHTAALLAVAKVLHQNRHELKGTFVMIHQHAEEYYPGGAKPMIDDGCLENADVIFGTHLWATEPLGTILCRPGAVMAAADRFTIKVFGKGGHGAHPHDTKDAVLIGSQIVSSLQHIVSRKVNPIQSAVISTGSFIADNPFNVIADQAVLIGTARSFDENVRDILEKEIEAVVKGICSMHGASYEYTYEQGYPAVVNHPAETNHLVSTAKNTEGVQQVIDGEPQMGGEDFAYYLQNVKGTFFFTGAAPEQPERVYSHHHPKFDINEKAMLTAAKVLAGAAITYHQL</sequence>
<dbReference type="Pfam" id="PF01546">
    <property type="entry name" value="Peptidase_M20"/>
    <property type="match status" value="1"/>
</dbReference>
<gene>
    <name evidence="4" type="ORF">B4122_0511</name>
</gene>
<dbReference type="InterPro" id="IPR002933">
    <property type="entry name" value="Peptidase_M20"/>
</dbReference>
<feature type="binding site" evidence="2">
    <location>
        <position position="393"/>
    </location>
    <ligand>
        <name>Mn(2+)</name>
        <dbReference type="ChEBI" id="CHEBI:29035"/>
        <label>2</label>
    </ligand>
</feature>
<dbReference type="Gene3D" id="3.30.70.360">
    <property type="match status" value="1"/>
</dbReference>
<evidence type="ECO:0000313" key="4">
    <source>
        <dbReference type="EMBL" id="KZD94754.1"/>
    </source>
</evidence>
<evidence type="ECO:0000256" key="1">
    <source>
        <dbReference type="ARBA" id="ARBA00022801"/>
    </source>
</evidence>
<keyword evidence="2" id="KW-0479">Metal-binding</keyword>
<dbReference type="SUPFAM" id="SSF55031">
    <property type="entry name" value="Bacterial exopeptidase dimerisation domain"/>
    <property type="match status" value="1"/>
</dbReference>
<dbReference type="NCBIfam" id="TIGR01891">
    <property type="entry name" value="amidohydrolases"/>
    <property type="match status" value="1"/>
</dbReference>
<dbReference type="AlphaFoldDB" id="A0AAP1H9U2"/>
<comment type="cofactor">
    <cofactor evidence="2">
        <name>Mn(2+)</name>
        <dbReference type="ChEBI" id="CHEBI:29035"/>
    </cofactor>
    <text evidence="2">The Mn(2+) ion enhances activity.</text>
</comment>
<dbReference type="EMBL" id="LJZV01000002">
    <property type="protein sequence ID" value="KZD94754.1"/>
    <property type="molecule type" value="Genomic_DNA"/>
</dbReference>
<evidence type="ECO:0000256" key="2">
    <source>
        <dbReference type="PIRSR" id="PIRSR005962-1"/>
    </source>
</evidence>
<dbReference type="CDD" id="cd08021">
    <property type="entry name" value="M20_Acy1_YhaA-like"/>
    <property type="match status" value="1"/>
</dbReference>
<keyword evidence="1" id="KW-0378">Hydrolase</keyword>
<dbReference type="InterPro" id="IPR036264">
    <property type="entry name" value="Bact_exopeptidase_dim_dom"/>
</dbReference>